<name>A0A100XJ77_MYCTH</name>
<dbReference type="PIRSF" id="PIRSF038971">
    <property type="entry name" value="PhnM"/>
    <property type="match status" value="1"/>
</dbReference>
<dbReference type="RefSeq" id="WP_003923786.1">
    <property type="nucleotide sequence ID" value="NZ_BCTB01000053.1"/>
</dbReference>
<dbReference type="SUPFAM" id="SSF51556">
    <property type="entry name" value="Metallo-dependent hydrolases"/>
    <property type="match status" value="1"/>
</dbReference>
<dbReference type="STRING" id="1797.RMCT_4516"/>
<organism evidence="1 2">
    <name type="scientific">Mycolicibacterium thermoresistibile</name>
    <name type="common">Mycobacterium thermoresistibile</name>
    <dbReference type="NCBI Taxonomy" id="1797"/>
    <lineage>
        <taxon>Bacteria</taxon>
        <taxon>Bacillati</taxon>
        <taxon>Actinomycetota</taxon>
        <taxon>Actinomycetes</taxon>
        <taxon>Mycobacteriales</taxon>
        <taxon>Mycobacteriaceae</taxon>
        <taxon>Mycolicibacterium</taxon>
    </lineage>
</organism>
<gene>
    <name evidence="1" type="ORF">RMCT_4516</name>
</gene>
<reference evidence="1 2" key="1">
    <citation type="journal article" date="2016" name="Genome Announc.">
        <title>Draft Genome Sequences of Five Rapidly Growing Mycobacterium Species, M. thermoresistibile, M. fortuitum subsp. acetamidolyticum, M. canariasense, M. brisbanense, and M. novocastrense.</title>
        <authorList>
            <person name="Katahira K."/>
            <person name="Ogura Y."/>
            <person name="Gotoh Y."/>
            <person name="Hayashi T."/>
        </authorList>
    </citation>
    <scope>NUCLEOTIDE SEQUENCE [LARGE SCALE GENOMIC DNA]</scope>
    <source>
        <strain evidence="1 2">JCM6362</strain>
    </source>
</reference>
<dbReference type="GO" id="GO:0019700">
    <property type="term" value="P:organic phosphonate catabolic process"/>
    <property type="evidence" value="ECO:0007669"/>
    <property type="project" value="InterPro"/>
</dbReference>
<accession>A0A100XJ77</accession>
<protein>
    <submittedName>
        <fullName evidence="1">Phosphonate metabolism protein PhnM</fullName>
    </submittedName>
</protein>
<dbReference type="NCBIfam" id="NF011990">
    <property type="entry name" value="PRK15446.2-6"/>
    <property type="match status" value="1"/>
</dbReference>
<evidence type="ECO:0000313" key="2">
    <source>
        <dbReference type="Proteomes" id="UP000069654"/>
    </source>
</evidence>
<dbReference type="Proteomes" id="UP000069654">
    <property type="component" value="Unassembled WGS sequence"/>
</dbReference>
<reference evidence="2" key="2">
    <citation type="submission" date="2016-02" db="EMBL/GenBank/DDBJ databases">
        <title>Draft genome sequence of five rapidly growing Mycobacterium species.</title>
        <authorList>
            <person name="Katahira K."/>
            <person name="Gotou Y."/>
            <person name="Iida K."/>
            <person name="Ogura Y."/>
            <person name="Hayashi T."/>
        </authorList>
    </citation>
    <scope>NUCLEOTIDE SEQUENCE [LARGE SCALE GENOMIC DNA]</scope>
    <source>
        <strain evidence="2">JCM6362</strain>
    </source>
</reference>
<proteinExistence type="predicted"/>
<comment type="caution">
    <text evidence="1">The sequence shown here is derived from an EMBL/GenBank/DDBJ whole genome shotgun (WGS) entry which is preliminary data.</text>
</comment>
<sequence length="400" mass="41436">MAHTVIERVTVVPGRGRPVLPSATVSLDAAGRVTAIDPDPGAPPYDPAPDDMPTGSLLLVPAAVDLHLDNLVQRRRPRAGVTLDHAAVITALDAECAASGIATVCVAARCEHSPHKGIDIADAARLAAVVEDLGPSLSCDWRIHARVELTDDGAVDALHAVLAASSRVALISLIETSVQRSRFGSLAETRAFYAEDWGVSEAEVEEVFAVDPARLARVDGRRADVAALAVARGIPFAGHDDRTPEHVEQSHELGARIAEFPLTMAAARHARQRGMHVVLGAPNAYRGRSTSPGNVLAAAAVSAGVCDILCSDYLPAALQTAPHILARNGVAPLARTVDLVSVNPAAALGLPSPAIDVGAPLTAALQQVSTGGAPVGLALWRDGRLVFSRTGSGARAEPAR</sequence>
<dbReference type="OrthoDB" id="3514520at2"/>
<dbReference type="AlphaFoldDB" id="A0A100XJ77"/>
<dbReference type="InterPro" id="IPR032466">
    <property type="entry name" value="Metal_Hydrolase"/>
</dbReference>
<dbReference type="EMBL" id="BCTB01000053">
    <property type="protein sequence ID" value="GAT17547.1"/>
    <property type="molecule type" value="Genomic_DNA"/>
</dbReference>
<dbReference type="OMA" id="MSLMDHT"/>
<evidence type="ECO:0000313" key="1">
    <source>
        <dbReference type="EMBL" id="GAT17547.1"/>
    </source>
</evidence>
<dbReference type="InterPro" id="IPR012696">
    <property type="entry name" value="PhnM"/>
</dbReference>